<reference evidence="2 3" key="1">
    <citation type="submission" date="2016-10" db="EMBL/GenBank/DDBJ databases">
        <authorList>
            <person name="de Groot N.N."/>
        </authorList>
    </citation>
    <scope>NUCLEOTIDE SEQUENCE [LARGE SCALE GENOMIC DNA]</scope>
    <source>
        <strain evidence="2 3">CGMCC 4.5506</strain>
    </source>
</reference>
<evidence type="ECO:0000256" key="1">
    <source>
        <dbReference type="SAM" id="MobiDB-lite"/>
    </source>
</evidence>
<accession>A0A1G6NKR2</accession>
<protein>
    <submittedName>
        <fullName evidence="2">Uncharacterized protein</fullName>
    </submittedName>
</protein>
<evidence type="ECO:0000313" key="3">
    <source>
        <dbReference type="Proteomes" id="UP000199494"/>
    </source>
</evidence>
<keyword evidence="3" id="KW-1185">Reference proteome</keyword>
<dbReference type="Proteomes" id="UP000199494">
    <property type="component" value="Unassembled WGS sequence"/>
</dbReference>
<dbReference type="EMBL" id="FMZE01000003">
    <property type="protein sequence ID" value="SDC67876.1"/>
    <property type="molecule type" value="Genomic_DNA"/>
</dbReference>
<dbReference type="AlphaFoldDB" id="A0A1G6NKR2"/>
<feature type="region of interest" description="Disordered" evidence="1">
    <location>
        <begin position="1"/>
        <end position="43"/>
    </location>
</feature>
<proteinExistence type="predicted"/>
<organism evidence="2 3">
    <name type="scientific">Prauserella marina</name>
    <dbReference type="NCBI Taxonomy" id="530584"/>
    <lineage>
        <taxon>Bacteria</taxon>
        <taxon>Bacillati</taxon>
        <taxon>Actinomycetota</taxon>
        <taxon>Actinomycetes</taxon>
        <taxon>Pseudonocardiales</taxon>
        <taxon>Pseudonocardiaceae</taxon>
        <taxon>Prauserella</taxon>
    </lineage>
</organism>
<evidence type="ECO:0000313" key="2">
    <source>
        <dbReference type="EMBL" id="SDC67876.1"/>
    </source>
</evidence>
<name>A0A1G6NKR2_9PSEU</name>
<gene>
    <name evidence="2" type="ORF">SAMN05421630_103162</name>
</gene>
<sequence length="274" mass="29963">MAATAEVARPQPLAVSAPAGMPPAPGGPAPVEDPQGSSRQHRDWRLRKHRAMPRLRIGQHYAPEEALEQLQMVGGTFGFQLGRNQSGFPVTLTLFRPRPVRAYLVGGLWAARLMALRALRFGVRVVVSTHQPEGWAALGRSVTGRSDRVIVLDHGEASDVVASPGAPVLRLHDAPHPAAAEDPMPWQTQMTVIRRLGPEGMQALPQADIVLAQRLTANEAMVAASALRLSQNITRQLQALRDDMMASLTHTERSVFWLSAVPFERERLGNPVRH</sequence>
<dbReference type="STRING" id="530584.SAMN05421630_103162"/>